<protein>
    <submittedName>
        <fullName evidence="1">Uncharacterized protein</fullName>
    </submittedName>
</protein>
<sequence>MPMFSLSEDFIKLRKEKIEEIRKRKQKTKKITLIFKKDYDIYDKSDFKKIYKDLETLSLNNLFDEIYIIKDDRVLTENEIKNIYRNIRAKEDEEFKNKILSLSKVIERLIVLIEYFKKTKS</sequence>
<accession>A0A397WN22</accession>
<comment type="caution">
    <text evidence="1">The sequence shown here is derived from an EMBL/GenBank/DDBJ whole genome shotgun (WGS) entry which is preliminary data.</text>
</comment>
<evidence type="ECO:0000313" key="1">
    <source>
        <dbReference type="EMBL" id="RIB35301.1"/>
    </source>
</evidence>
<evidence type="ECO:0000313" key="2">
    <source>
        <dbReference type="Proteomes" id="UP000266622"/>
    </source>
</evidence>
<dbReference type="Proteomes" id="UP000266622">
    <property type="component" value="Unassembled WGS sequence"/>
</dbReference>
<name>A0A397WN22_9ARCH</name>
<gene>
    <name evidence="1" type="ORF">BXU00_02105</name>
</gene>
<proteinExistence type="predicted"/>
<organism evidence="1 2">
    <name type="scientific">Candidatus Nanoclepta minutus</name>
    <dbReference type="NCBI Taxonomy" id="1940235"/>
    <lineage>
        <taxon>Archaea</taxon>
        <taxon>Nanobdellota</taxon>
        <taxon>Candidatus Nanoclepta</taxon>
    </lineage>
</organism>
<reference evidence="1 2" key="1">
    <citation type="journal article" date="2018" name="Syst. Appl. Microbiol.">
        <title>A new symbiotic nanoarchaeote (Candidatus Nanoclepta minutus) and its host (Zestosphaera tikiterensis gen. nov., sp. nov.) from a New Zealand hot spring.</title>
        <authorList>
            <person name="St John E."/>
            <person name="Liu Y."/>
            <person name="Podar M."/>
            <person name="Stott M.B."/>
            <person name="Meneghin J."/>
            <person name="Chen Z."/>
            <person name="Lagutin K."/>
            <person name="Mitchell K."/>
            <person name="Reysenbach A.L."/>
        </authorList>
    </citation>
    <scope>NUCLEOTIDE SEQUENCE [LARGE SCALE GENOMIC DNA]</scope>
    <source>
        <strain evidence="1">NZ3</strain>
    </source>
</reference>
<dbReference type="AlphaFoldDB" id="A0A397WN22"/>
<dbReference type="EMBL" id="MWMI01000003">
    <property type="protein sequence ID" value="RIB35301.1"/>
    <property type="molecule type" value="Genomic_DNA"/>
</dbReference>